<keyword evidence="1" id="KW-0472">Membrane</keyword>
<keyword evidence="1" id="KW-0812">Transmembrane</keyword>
<evidence type="ECO:0000313" key="3">
    <source>
        <dbReference type="EMBL" id="TVU34519.1"/>
    </source>
</evidence>
<dbReference type="Gramene" id="TVU34519">
    <property type="protein sequence ID" value="TVU34519"/>
    <property type="gene ID" value="EJB05_16354"/>
</dbReference>
<evidence type="ECO:0000313" key="4">
    <source>
        <dbReference type="Proteomes" id="UP000324897"/>
    </source>
</evidence>
<feature type="chain" id="PRO_5023868560" evidence="2">
    <location>
        <begin position="27"/>
        <end position="415"/>
    </location>
</feature>
<gene>
    <name evidence="3" type="ORF">EJB05_16354</name>
</gene>
<feature type="signal peptide" evidence="2">
    <location>
        <begin position="1"/>
        <end position="26"/>
    </location>
</feature>
<dbReference type="SUPFAM" id="SSF101898">
    <property type="entry name" value="NHL repeat"/>
    <property type="match status" value="1"/>
</dbReference>
<dbReference type="PANTHER" id="PTHR31460">
    <property type="match status" value="1"/>
</dbReference>
<dbReference type="EMBL" id="RWGY01000009">
    <property type="protein sequence ID" value="TVU34519.1"/>
    <property type="molecule type" value="Genomic_DNA"/>
</dbReference>
<dbReference type="InterPro" id="IPR053224">
    <property type="entry name" value="Sensory_adhesion_molecule"/>
</dbReference>
<dbReference type="PANTHER" id="PTHR31460:SF3">
    <property type="entry name" value="MESOCENTIN"/>
    <property type="match status" value="1"/>
</dbReference>
<sequence>MAASHRPTLLFLILVLAAVAPGPSSARHIITFSPSRGVSPASLAWDPTAQHFVVAGGGDAVLSVSDAGVTESIVSSSASAVAVDDRRRRLLVGSAGSVSAYDLRSPRPHRLVFSTPLPDSTPPGGIAVDPHTGSAFLTVGSRIYKLSTEGDLAPLPASPAYGSEPLASLTAHVSRGFLIVGQPSTGHLLRVDMEDGAARTVSGASAHPAPVALAVRTDGAVAVGGAATLRLVVSNDGWASSGVQDEAAPDGTVAAVAVRERRRVYALMEASAVDGGREWRIEEVSWKQESEGEMIVVFVFVGAALAIFMFWRFSALYDLSFGGRCYTYDQTDLIYVRPKHRMGQESYKHYRSGAEMNGIEPIGSTKDDDDFGNELEGRYCVRIKCDGNKEHSTCYQCLVEYHREDGGAIWPTLAE</sequence>
<evidence type="ECO:0000256" key="1">
    <source>
        <dbReference type="SAM" id="Phobius"/>
    </source>
</evidence>
<keyword evidence="2" id="KW-0732">Signal</keyword>
<reference evidence="3 4" key="1">
    <citation type="journal article" date="2019" name="Sci. Rep.">
        <title>A high-quality genome of Eragrostis curvula grass provides insights into Poaceae evolution and supports new strategies to enhance forage quality.</title>
        <authorList>
            <person name="Carballo J."/>
            <person name="Santos B.A.C.M."/>
            <person name="Zappacosta D."/>
            <person name="Garbus I."/>
            <person name="Selva J.P."/>
            <person name="Gallo C.A."/>
            <person name="Diaz A."/>
            <person name="Albertini E."/>
            <person name="Caccamo M."/>
            <person name="Echenique V."/>
        </authorList>
    </citation>
    <scope>NUCLEOTIDE SEQUENCE [LARGE SCALE GENOMIC DNA]</scope>
    <source>
        <strain evidence="4">cv. Victoria</strain>
        <tissue evidence="3">Leaf</tissue>
    </source>
</reference>
<dbReference type="Gene3D" id="2.130.10.10">
    <property type="entry name" value="YVTN repeat-like/Quinoprotein amine dehydrogenase"/>
    <property type="match status" value="1"/>
</dbReference>
<organism evidence="3 4">
    <name type="scientific">Eragrostis curvula</name>
    <name type="common">weeping love grass</name>
    <dbReference type="NCBI Taxonomy" id="38414"/>
    <lineage>
        <taxon>Eukaryota</taxon>
        <taxon>Viridiplantae</taxon>
        <taxon>Streptophyta</taxon>
        <taxon>Embryophyta</taxon>
        <taxon>Tracheophyta</taxon>
        <taxon>Spermatophyta</taxon>
        <taxon>Magnoliopsida</taxon>
        <taxon>Liliopsida</taxon>
        <taxon>Poales</taxon>
        <taxon>Poaceae</taxon>
        <taxon>PACMAD clade</taxon>
        <taxon>Chloridoideae</taxon>
        <taxon>Eragrostideae</taxon>
        <taxon>Eragrostidinae</taxon>
        <taxon>Eragrostis</taxon>
    </lineage>
</organism>
<dbReference type="AlphaFoldDB" id="A0A5J9VEF7"/>
<dbReference type="Proteomes" id="UP000324897">
    <property type="component" value="Unassembled WGS sequence"/>
</dbReference>
<dbReference type="OrthoDB" id="1885092at2759"/>
<feature type="transmembrane region" description="Helical" evidence="1">
    <location>
        <begin position="294"/>
        <end position="311"/>
    </location>
</feature>
<dbReference type="GO" id="GO:0005783">
    <property type="term" value="C:endoplasmic reticulum"/>
    <property type="evidence" value="ECO:0007669"/>
    <property type="project" value="TreeGrafter"/>
</dbReference>
<comment type="caution">
    <text evidence="3">The sequence shown here is derived from an EMBL/GenBank/DDBJ whole genome shotgun (WGS) entry which is preliminary data.</text>
</comment>
<dbReference type="InterPro" id="IPR015943">
    <property type="entry name" value="WD40/YVTN_repeat-like_dom_sf"/>
</dbReference>
<keyword evidence="1" id="KW-1133">Transmembrane helix</keyword>
<name>A0A5J9VEF7_9POAL</name>
<proteinExistence type="predicted"/>
<evidence type="ECO:0000256" key="2">
    <source>
        <dbReference type="SAM" id="SignalP"/>
    </source>
</evidence>
<protein>
    <submittedName>
        <fullName evidence="3">Uncharacterized protein</fullName>
    </submittedName>
</protein>
<accession>A0A5J9VEF7</accession>
<feature type="non-terminal residue" evidence="3">
    <location>
        <position position="1"/>
    </location>
</feature>
<keyword evidence="4" id="KW-1185">Reference proteome</keyword>